<keyword evidence="1" id="KW-1133">Transmembrane helix</keyword>
<dbReference type="EMBL" id="DS999644">
    <property type="protein sequence ID" value="EFE77861.2"/>
    <property type="molecule type" value="Genomic_DNA"/>
</dbReference>
<feature type="transmembrane region" description="Helical" evidence="1">
    <location>
        <begin position="27"/>
        <end position="47"/>
    </location>
</feature>
<organism evidence="2 3">
    <name type="scientific">Streptomyces filamentosus NRRL 15998</name>
    <dbReference type="NCBI Taxonomy" id="457431"/>
    <lineage>
        <taxon>Bacteria</taxon>
        <taxon>Bacillati</taxon>
        <taxon>Actinomycetota</taxon>
        <taxon>Actinomycetes</taxon>
        <taxon>Kitasatosporales</taxon>
        <taxon>Streptomycetaceae</taxon>
        <taxon>Streptomyces</taxon>
    </lineage>
</organism>
<dbReference type="AlphaFoldDB" id="D6AQV6"/>
<accession>D6AQV6</accession>
<reference evidence="3" key="1">
    <citation type="submission" date="2008-10" db="EMBL/GenBank/DDBJ databases">
        <authorList>
            <person name="Molnar K."/>
        </authorList>
    </citation>
    <scope>NUCLEOTIDE SEQUENCE [LARGE SCALE GENOMIC DNA]</scope>
    <source>
        <strain evidence="3">NRRL 15998</strain>
    </source>
</reference>
<keyword evidence="1" id="KW-0472">Membrane</keyword>
<gene>
    <name evidence="2" type="ORF">SSGG_05228</name>
</gene>
<feature type="transmembrane region" description="Helical" evidence="1">
    <location>
        <begin position="150"/>
        <end position="168"/>
    </location>
</feature>
<dbReference type="Proteomes" id="UP000003986">
    <property type="component" value="Unassembled WGS sequence"/>
</dbReference>
<evidence type="ECO:0000256" key="1">
    <source>
        <dbReference type="SAM" id="Phobius"/>
    </source>
</evidence>
<feature type="transmembrane region" description="Helical" evidence="1">
    <location>
        <begin position="117"/>
        <end position="138"/>
    </location>
</feature>
<dbReference type="InterPro" id="IPR045393">
    <property type="entry name" value="DUF6518"/>
</dbReference>
<evidence type="ECO:0000313" key="2">
    <source>
        <dbReference type="EMBL" id="EFE77861.2"/>
    </source>
</evidence>
<feature type="transmembrane region" description="Helical" evidence="1">
    <location>
        <begin position="59"/>
        <end position="79"/>
    </location>
</feature>
<feature type="transmembrane region" description="Helical" evidence="1">
    <location>
        <begin position="86"/>
        <end position="105"/>
    </location>
</feature>
<dbReference type="Pfam" id="PF20128">
    <property type="entry name" value="DUF6518"/>
    <property type="match status" value="1"/>
</dbReference>
<proteinExistence type="predicted"/>
<keyword evidence="1" id="KW-0812">Transmembrane</keyword>
<feature type="transmembrane region" description="Helical" evidence="1">
    <location>
        <begin position="174"/>
        <end position="192"/>
    </location>
</feature>
<feature type="transmembrane region" description="Helical" evidence="1">
    <location>
        <begin position="199"/>
        <end position="220"/>
    </location>
</feature>
<protein>
    <submittedName>
        <fullName evidence="2">Predicted protein</fullName>
    </submittedName>
</protein>
<name>D6AQV6_STRFL</name>
<reference evidence="3" key="2">
    <citation type="submission" date="2008-12" db="EMBL/GenBank/DDBJ databases">
        <title>Annotation of Streptomyces roseosporus strain NRRL 15998.</title>
        <authorList>
            <consortium name="The Broad Institute Genome Sequencing Platform"/>
            <consortium name="Broad Institute Microbial Sequencing Center"/>
            <person name="Fischbach M."/>
            <person name="Ward D."/>
            <person name="Young S."/>
            <person name="Kodira C.D."/>
            <person name="Zeng Q."/>
            <person name="Koehrsen M."/>
            <person name="Godfrey P."/>
            <person name="Alvarado L."/>
            <person name="Berlin A.M."/>
            <person name="Borenstein D."/>
            <person name="Chen Z."/>
            <person name="Engels R."/>
            <person name="Freedman E."/>
            <person name="Gellesch M."/>
            <person name="Goldberg J."/>
            <person name="Griggs A."/>
            <person name="Gujja S."/>
            <person name="Heiman D.I."/>
            <person name="Hepburn T.A."/>
            <person name="Howarth C."/>
            <person name="Jen D."/>
            <person name="Larson L."/>
            <person name="Lewis B."/>
            <person name="Mehta T."/>
            <person name="Park D."/>
            <person name="Pearson M."/>
            <person name="Roberts A."/>
            <person name="Saif S."/>
            <person name="Shea T.D."/>
            <person name="Shenoy N."/>
            <person name="Sisk P."/>
            <person name="Stolte C."/>
            <person name="Sykes S.N."/>
            <person name="Walk T."/>
            <person name="White J."/>
            <person name="Yandava C."/>
            <person name="Straight P."/>
            <person name="Clardy J."/>
            <person name="Hung D."/>
            <person name="Kolter R."/>
            <person name="Mekalanos J."/>
            <person name="Walker S."/>
            <person name="Walsh C.T."/>
            <person name="Wieland B.L.C."/>
            <person name="Ilzarbe M."/>
            <person name="Galagan J."/>
            <person name="Nusbaum C."/>
            <person name="Birren B."/>
        </authorList>
    </citation>
    <scope>NUCLEOTIDE SEQUENCE [LARGE SCALE GENOMIC DNA]</scope>
    <source>
        <strain evidence="3">NRRL 15998</strain>
    </source>
</reference>
<sequence length="225" mass="23372">MRIDPVYSRGMAATDAITSPRPRWENAPGAAVLCLGAGLVGGILTNMSQGWLPGAWNNLANSGAVWTMLAFAAGAALANRTDDHRVLAAAGALAEIGLVVGYYGYAEFGRDGLGSLTFPLLWLALACVAGPLFGIAGAWSRRGTQPWRRYVALGALGGLFGSEGLHYWLGLGYAPQAVACGALACGLPLLLGRTWKERGLSLAVAAPASFLTYQILYGFLNAVSG</sequence>
<evidence type="ECO:0000313" key="3">
    <source>
        <dbReference type="Proteomes" id="UP000003986"/>
    </source>
</evidence>